<dbReference type="Pfam" id="PF05904">
    <property type="entry name" value="DUF863"/>
    <property type="match status" value="1"/>
</dbReference>
<feature type="region of interest" description="Disordered" evidence="1">
    <location>
        <begin position="151"/>
        <end position="175"/>
    </location>
</feature>
<feature type="compositionally biased region" description="Basic and acidic residues" evidence="1">
    <location>
        <begin position="757"/>
        <end position="768"/>
    </location>
</feature>
<accession>A0A5B7AV04</accession>
<reference evidence="2" key="1">
    <citation type="submission" date="2019-08" db="EMBL/GenBank/DDBJ databases">
        <title>Reference gene set and small RNA set construction with multiple tissues from Davidia involucrata Baill.</title>
        <authorList>
            <person name="Yang H."/>
            <person name="Zhou C."/>
            <person name="Li G."/>
            <person name="Wang J."/>
            <person name="Gao P."/>
            <person name="Wang M."/>
            <person name="Wang R."/>
            <person name="Zhao Y."/>
        </authorList>
    </citation>
    <scope>NUCLEOTIDE SEQUENCE</scope>
    <source>
        <tissue evidence="2">Mixed with DoveR01_LX</tissue>
    </source>
</reference>
<feature type="compositionally biased region" description="Polar residues" evidence="1">
    <location>
        <begin position="152"/>
        <end position="164"/>
    </location>
</feature>
<feature type="compositionally biased region" description="Basic and acidic residues" evidence="1">
    <location>
        <begin position="336"/>
        <end position="347"/>
    </location>
</feature>
<dbReference type="PANTHER" id="PTHR33167:SF18">
    <property type="entry name" value="GB|AAF67766.1"/>
    <property type="match status" value="1"/>
</dbReference>
<sequence>MQCTSFLPGCYSTRNLSVGANGSIWPAYNNDRTLKSGHSYDVFLSPPTTDQYLGYDKEILRQTMLKHEATFRDQVHELHRLYRRQRELMDEISRRELLQTSQTNPFLTQNSSEYPKSAWQVPSLPWVNPAGSRPSVLSSGNFQAPIRFSEWKSMQTGSNPAQTEDGSKDGRLLEANSRKSKKRILDLELPADECIDSEGEGFLEEKVSEVPCYAPKRMSEVLPKSDLKLFPCSGPFNSICQGGSSSPDLFSRRTNNLADLNEPAWLEDAETPNSVNLLGSDTYHREIPCRDHDLFGKSISGFQVSSKEIAHGIHIGRDAEACSKFIHLAKKDRKRELLPRNDEDGQSRSHLNTLSQISSPGKLPMPSKPLKVELLAELASVNLLDKCDRKLCSERTNFSFETSERNHGLPNEYNPGLINSCIPTSYQLVPQSDLAKSELSSFSYRRKPMHYLRQNPIAVQALPCFNIPVSEGSKSSVGRPGLNGNMFQPSRNLRCSPSVGSIGPLGNSFCLGSQSDTRTFDACPPSISVNHNANDSASEIHNHTKCFHGSDHKDVNSAKAVDLNFMPPSCVLNTAASQQKVRTADGVKKIEDLLGGLPWLRAKPDYKGKLNKKREDLTQMDSGFSQASPTSICDVEAKRFGTSNCTSNEKILVSSNLDKPHASCLNPSEDEDIENSEKVGVCDTNLAHNPAIDPGKQCSKDDLVIEIGVDNEFSGVGNHIDLNSCINEDESSPTLSVPIVIMKMVTQIDLEAPVSPENKECSPPRGESEENQLGTPLQMSKQEHGDPQEELVRMAAEAIVLISSSGFQKLFLETACVISESSHSDSLHWFAGVVSSLTGDLENEVGVVLSGDGGGDHKELLSDGSDYFEVMTLKLIETEVEEYCCKSNGQKEEEPGAILSPNQPRRGRTRRVRQRKDFQTEVLPCLASLSRHEVTEDLHTIGGLMEAVGTPLEMGLGRRNGCARGRRRRSSISPSNVVESSLLNQQSTDISELPFGERSLTGWGKTNRRQRGPRLPASNPLIFS</sequence>
<feature type="compositionally biased region" description="Polar residues" evidence="1">
    <location>
        <begin position="771"/>
        <end position="780"/>
    </location>
</feature>
<protein>
    <submittedName>
        <fullName evidence="2">Uncharacterized protein</fullName>
    </submittedName>
</protein>
<dbReference type="AlphaFoldDB" id="A0A5B7AV04"/>
<dbReference type="PANTHER" id="PTHR33167">
    <property type="entry name" value="TRANSCRIPTION FACTOR, PUTATIVE (DUF863)-RELATED"/>
    <property type="match status" value="1"/>
</dbReference>
<feature type="region of interest" description="Disordered" evidence="1">
    <location>
        <begin position="887"/>
        <end position="915"/>
    </location>
</feature>
<feature type="region of interest" description="Disordered" evidence="1">
    <location>
        <begin position="753"/>
        <end position="783"/>
    </location>
</feature>
<feature type="region of interest" description="Disordered" evidence="1">
    <location>
        <begin position="336"/>
        <end position="362"/>
    </location>
</feature>
<evidence type="ECO:0000313" key="2">
    <source>
        <dbReference type="EMBL" id="MPA59888.1"/>
    </source>
</evidence>
<organism evidence="2">
    <name type="scientific">Davidia involucrata</name>
    <name type="common">Dove tree</name>
    <dbReference type="NCBI Taxonomy" id="16924"/>
    <lineage>
        <taxon>Eukaryota</taxon>
        <taxon>Viridiplantae</taxon>
        <taxon>Streptophyta</taxon>
        <taxon>Embryophyta</taxon>
        <taxon>Tracheophyta</taxon>
        <taxon>Spermatophyta</taxon>
        <taxon>Magnoliopsida</taxon>
        <taxon>eudicotyledons</taxon>
        <taxon>Gunneridae</taxon>
        <taxon>Pentapetalae</taxon>
        <taxon>asterids</taxon>
        <taxon>Cornales</taxon>
        <taxon>Nyssaceae</taxon>
        <taxon>Davidia</taxon>
    </lineage>
</organism>
<feature type="compositionally biased region" description="Basic residues" evidence="1">
    <location>
        <begin position="905"/>
        <end position="914"/>
    </location>
</feature>
<dbReference type="InterPro" id="IPR008581">
    <property type="entry name" value="DUF863_pln"/>
</dbReference>
<proteinExistence type="predicted"/>
<feature type="compositionally biased region" description="Polar residues" evidence="1">
    <location>
        <begin position="348"/>
        <end position="359"/>
    </location>
</feature>
<dbReference type="EMBL" id="GHES01029329">
    <property type="protein sequence ID" value="MPA59888.1"/>
    <property type="molecule type" value="Transcribed_RNA"/>
</dbReference>
<name>A0A5B7AV04_DAVIN</name>
<gene>
    <name evidence="2" type="ORF">Din_029329</name>
</gene>
<evidence type="ECO:0000256" key="1">
    <source>
        <dbReference type="SAM" id="MobiDB-lite"/>
    </source>
</evidence>
<feature type="region of interest" description="Disordered" evidence="1">
    <location>
        <begin position="996"/>
        <end position="1024"/>
    </location>
</feature>